<gene>
    <name evidence="3" type="ORF">ILUMI_25478</name>
</gene>
<dbReference type="AlphaFoldDB" id="A0A8K0C5G3"/>
<evidence type="ECO:0000256" key="2">
    <source>
        <dbReference type="SAM" id="SignalP"/>
    </source>
</evidence>
<dbReference type="GO" id="GO:0008168">
    <property type="term" value="F:methyltransferase activity"/>
    <property type="evidence" value="ECO:0007669"/>
    <property type="project" value="InterPro"/>
</dbReference>
<sequence length="408" mass="47481">MMTLVVVIKEIIPLCLCLVIEQTLTSLLYCFSYESESIRTVGTNVGEIMSILYSWKNGWLISHEKFVNTLYDCIEHEREVRTCKINSNLFQILQPFKKSSTKHNLKRKSDNTNSSQETFNNLRATIEYVHNLYQTIQAEIEKHICSTTEINKNSQISNNCAVELSKKVYNESGKACITNALGENNAKATYVAINNHYFLFPTQCRFYCKNVSEINQYLSDEKYDLIVLDPPWWNKYVRRKKAKTDHGYLMMYNDELKTIPIESLLHDNGLVIVWCTNSLQHLQALQNDIFPKWNVQFIAKWYWLKTTKFGEPICGFSEPPGKQPFEQILIGIRNPQRIMKPEDGKLIISVPSALHSHKPPLIEILQSYLPENPKCLELFARYLLPNWTSWGLEAVRFQHESLYECISK</sequence>
<feature type="chain" id="PRO_5035471152" description="Methyltransferase-like protein 4" evidence="2">
    <location>
        <begin position="18"/>
        <end position="408"/>
    </location>
</feature>
<comment type="similarity">
    <text evidence="1">Belongs to the MT-A70-like family.</text>
</comment>
<feature type="signal peptide" evidence="2">
    <location>
        <begin position="1"/>
        <end position="17"/>
    </location>
</feature>
<dbReference type="Pfam" id="PF05063">
    <property type="entry name" value="MT-A70"/>
    <property type="match status" value="1"/>
</dbReference>
<evidence type="ECO:0008006" key="5">
    <source>
        <dbReference type="Google" id="ProtNLM"/>
    </source>
</evidence>
<dbReference type="PROSITE" id="PS00092">
    <property type="entry name" value="N6_MTASE"/>
    <property type="match status" value="1"/>
</dbReference>
<dbReference type="InterPro" id="IPR007757">
    <property type="entry name" value="MT-A70-like"/>
</dbReference>
<comment type="caution">
    <text evidence="3">The sequence shown here is derived from an EMBL/GenBank/DDBJ whole genome shotgun (WGS) entry which is preliminary data.</text>
</comment>
<keyword evidence="4" id="KW-1185">Reference proteome</keyword>
<dbReference type="Gene3D" id="3.40.50.150">
    <property type="entry name" value="Vaccinia Virus protein VP39"/>
    <property type="match status" value="1"/>
</dbReference>
<dbReference type="GO" id="GO:0032259">
    <property type="term" value="P:methylation"/>
    <property type="evidence" value="ECO:0007669"/>
    <property type="project" value="InterPro"/>
</dbReference>
<organism evidence="3 4">
    <name type="scientific">Ignelater luminosus</name>
    <name type="common">Cucubano</name>
    <name type="synonym">Pyrophorus luminosus</name>
    <dbReference type="NCBI Taxonomy" id="2038154"/>
    <lineage>
        <taxon>Eukaryota</taxon>
        <taxon>Metazoa</taxon>
        <taxon>Ecdysozoa</taxon>
        <taxon>Arthropoda</taxon>
        <taxon>Hexapoda</taxon>
        <taxon>Insecta</taxon>
        <taxon>Pterygota</taxon>
        <taxon>Neoptera</taxon>
        <taxon>Endopterygota</taxon>
        <taxon>Coleoptera</taxon>
        <taxon>Polyphaga</taxon>
        <taxon>Elateriformia</taxon>
        <taxon>Elateroidea</taxon>
        <taxon>Elateridae</taxon>
        <taxon>Agrypninae</taxon>
        <taxon>Pyrophorini</taxon>
        <taxon>Ignelater</taxon>
    </lineage>
</organism>
<evidence type="ECO:0000256" key="1">
    <source>
        <dbReference type="PROSITE-ProRule" id="PRU00489"/>
    </source>
</evidence>
<dbReference type="InterPro" id="IPR029063">
    <property type="entry name" value="SAM-dependent_MTases_sf"/>
</dbReference>
<evidence type="ECO:0000313" key="4">
    <source>
        <dbReference type="Proteomes" id="UP000801492"/>
    </source>
</evidence>
<protein>
    <recommendedName>
        <fullName evidence="5">Methyltransferase-like protein 4</fullName>
    </recommendedName>
</protein>
<dbReference type="EMBL" id="VTPC01090927">
    <property type="protein sequence ID" value="KAF2880688.1"/>
    <property type="molecule type" value="Genomic_DNA"/>
</dbReference>
<keyword evidence="2" id="KW-0732">Signal</keyword>
<dbReference type="GO" id="GO:0005634">
    <property type="term" value="C:nucleus"/>
    <property type="evidence" value="ECO:0007669"/>
    <property type="project" value="TreeGrafter"/>
</dbReference>
<dbReference type="Proteomes" id="UP000801492">
    <property type="component" value="Unassembled WGS sequence"/>
</dbReference>
<dbReference type="PROSITE" id="PS51143">
    <property type="entry name" value="MT_A70"/>
    <property type="match status" value="1"/>
</dbReference>
<proteinExistence type="inferred from homology"/>
<name>A0A8K0C5G3_IGNLU</name>
<reference evidence="3" key="1">
    <citation type="submission" date="2019-08" db="EMBL/GenBank/DDBJ databases">
        <title>The genome of the North American firefly Photinus pyralis.</title>
        <authorList>
            <consortium name="Photinus pyralis genome working group"/>
            <person name="Fallon T.R."/>
            <person name="Sander Lower S.E."/>
            <person name="Weng J.-K."/>
        </authorList>
    </citation>
    <scope>NUCLEOTIDE SEQUENCE</scope>
    <source>
        <strain evidence="3">TRF0915ILg1</strain>
        <tissue evidence="3">Whole body</tissue>
    </source>
</reference>
<dbReference type="PANTHER" id="PTHR12829:SF4">
    <property type="entry name" value="N(6)-ADENINE-SPECIFIC METHYLTRANSFERASE METTL4"/>
    <property type="match status" value="1"/>
</dbReference>
<accession>A0A8K0C5G3</accession>
<dbReference type="SUPFAM" id="SSF53335">
    <property type="entry name" value="S-adenosyl-L-methionine-dependent methyltransferases"/>
    <property type="match status" value="1"/>
</dbReference>
<evidence type="ECO:0000313" key="3">
    <source>
        <dbReference type="EMBL" id="KAF2880688.1"/>
    </source>
</evidence>
<dbReference type="InterPro" id="IPR002052">
    <property type="entry name" value="DNA_methylase_N6_adenine_CS"/>
</dbReference>
<dbReference type="GO" id="GO:0003676">
    <property type="term" value="F:nucleic acid binding"/>
    <property type="evidence" value="ECO:0007669"/>
    <property type="project" value="InterPro"/>
</dbReference>
<dbReference type="OrthoDB" id="61116at2759"/>
<dbReference type="PANTHER" id="PTHR12829">
    <property type="entry name" value="N6-ADENOSINE-METHYLTRANSFERASE"/>
    <property type="match status" value="1"/>
</dbReference>